<comment type="cofactor">
    <cofactor evidence="1 12">
        <name>pyridoxal 5'-phosphate</name>
        <dbReference type="ChEBI" id="CHEBI:597326"/>
    </cofactor>
</comment>
<protein>
    <submittedName>
        <fullName evidence="14">Lysine-2,3-aminomutase-like protein</fullName>
    </submittedName>
</protein>
<dbReference type="GO" id="GO:0016853">
    <property type="term" value="F:isomerase activity"/>
    <property type="evidence" value="ECO:0007669"/>
    <property type="project" value="UniProtKB-KW"/>
</dbReference>
<dbReference type="SFLD" id="SFLDG01070">
    <property type="entry name" value="PLP-dependent"/>
    <property type="match status" value="1"/>
</dbReference>
<dbReference type="Proteomes" id="UP000309061">
    <property type="component" value="Chromosome"/>
</dbReference>
<feature type="binding site" evidence="11">
    <location>
        <position position="111"/>
    </location>
    <ligand>
        <name>[4Fe-4S] cluster</name>
        <dbReference type="ChEBI" id="CHEBI:49883"/>
        <note>4Fe-4S-S-AdoMet</note>
    </ligand>
</feature>
<dbReference type="PROSITE" id="PS51918">
    <property type="entry name" value="RADICAL_SAM"/>
    <property type="match status" value="1"/>
</dbReference>
<evidence type="ECO:0000256" key="1">
    <source>
        <dbReference type="ARBA" id="ARBA00001933"/>
    </source>
</evidence>
<evidence type="ECO:0000259" key="13">
    <source>
        <dbReference type="PROSITE" id="PS51918"/>
    </source>
</evidence>
<comment type="cofactor">
    <cofactor evidence="2">
        <name>[4Fe-4S] cluster</name>
        <dbReference type="ChEBI" id="CHEBI:49883"/>
    </cofactor>
</comment>
<proteinExistence type="inferred from homology"/>
<evidence type="ECO:0000256" key="7">
    <source>
        <dbReference type="ARBA" id="ARBA00022898"/>
    </source>
</evidence>
<dbReference type="InterPro" id="IPR007197">
    <property type="entry name" value="rSAM"/>
</dbReference>
<evidence type="ECO:0000256" key="12">
    <source>
        <dbReference type="PIRSR" id="PIRSR603739-50"/>
    </source>
</evidence>
<organism evidence="14 15">
    <name type="scientific">Methylocystis heyeri</name>
    <dbReference type="NCBI Taxonomy" id="391905"/>
    <lineage>
        <taxon>Bacteria</taxon>
        <taxon>Pseudomonadati</taxon>
        <taxon>Pseudomonadota</taxon>
        <taxon>Alphaproteobacteria</taxon>
        <taxon>Hyphomicrobiales</taxon>
        <taxon>Methylocystaceae</taxon>
        <taxon>Methylocystis</taxon>
    </lineage>
</organism>
<dbReference type="PIRSF" id="PIRSF004911">
    <property type="entry name" value="DUF160"/>
    <property type="match status" value="1"/>
</dbReference>
<evidence type="ECO:0000256" key="11">
    <source>
        <dbReference type="PIRSR" id="PIRSR004911-1"/>
    </source>
</evidence>
<feature type="modified residue" description="N6-(pyridoxal phosphate)lysine" evidence="12">
    <location>
        <position position="321"/>
    </location>
</feature>
<dbReference type="NCBIfam" id="TIGR00238">
    <property type="entry name" value="KamA family radical SAM protein"/>
    <property type="match status" value="1"/>
</dbReference>
<keyword evidence="7 12" id="KW-0663">Pyridoxal phosphate</keyword>
<dbReference type="InterPro" id="IPR003739">
    <property type="entry name" value="Lys_aminomutase/Glu_NH3_mut"/>
</dbReference>
<dbReference type="SFLD" id="SFLDS00029">
    <property type="entry name" value="Radical_SAM"/>
    <property type="match status" value="1"/>
</dbReference>
<accession>A0A6B8KDY2</accession>
<dbReference type="OrthoDB" id="9768064at2"/>
<dbReference type="Gene3D" id="3.20.20.70">
    <property type="entry name" value="Aldolase class I"/>
    <property type="match status" value="1"/>
</dbReference>
<evidence type="ECO:0000256" key="4">
    <source>
        <dbReference type="ARBA" id="ARBA00022485"/>
    </source>
</evidence>
<dbReference type="Pfam" id="PF04055">
    <property type="entry name" value="Radical_SAM"/>
    <property type="match status" value="1"/>
</dbReference>
<reference evidence="14 15" key="1">
    <citation type="submission" date="2019-11" db="EMBL/GenBank/DDBJ databases">
        <title>The genome sequence of Methylocystis heyeri.</title>
        <authorList>
            <person name="Oshkin I.Y."/>
            <person name="Miroshnikov K."/>
            <person name="Dedysh S.N."/>
        </authorList>
    </citation>
    <scope>NUCLEOTIDE SEQUENCE [LARGE SCALE GENOMIC DNA]</scope>
    <source>
        <strain evidence="14 15">H2</strain>
    </source>
</reference>
<dbReference type="PANTHER" id="PTHR30538">
    <property type="entry name" value="LYSINE 2,3-AMINOMUTASE-RELATED"/>
    <property type="match status" value="1"/>
</dbReference>
<dbReference type="KEGG" id="mhey:H2LOC_002400"/>
<evidence type="ECO:0000313" key="14">
    <source>
        <dbReference type="EMBL" id="QGM44630.1"/>
    </source>
</evidence>
<gene>
    <name evidence="14" type="ORF">H2LOC_002400</name>
</gene>
<evidence type="ECO:0000256" key="3">
    <source>
        <dbReference type="ARBA" id="ARBA00008703"/>
    </source>
</evidence>
<dbReference type="SUPFAM" id="SSF102114">
    <property type="entry name" value="Radical SAM enzymes"/>
    <property type="match status" value="1"/>
</dbReference>
<keyword evidence="5" id="KW-0949">S-adenosyl-L-methionine</keyword>
<feature type="binding site" evidence="11">
    <location>
        <position position="114"/>
    </location>
    <ligand>
        <name>[4Fe-4S] cluster</name>
        <dbReference type="ChEBI" id="CHEBI:49883"/>
        <note>4Fe-4S-S-AdoMet</note>
    </ligand>
</feature>
<dbReference type="GO" id="GO:0051539">
    <property type="term" value="F:4 iron, 4 sulfur cluster binding"/>
    <property type="evidence" value="ECO:0007669"/>
    <property type="project" value="UniProtKB-KW"/>
</dbReference>
<dbReference type="InterPro" id="IPR022447">
    <property type="entry name" value="Lys_aminomutase-rel"/>
</dbReference>
<evidence type="ECO:0000256" key="2">
    <source>
        <dbReference type="ARBA" id="ARBA00001966"/>
    </source>
</evidence>
<keyword evidence="9 11" id="KW-0411">Iron-sulfur</keyword>
<dbReference type="AlphaFoldDB" id="A0A6B8KDY2"/>
<dbReference type="GO" id="GO:0046872">
    <property type="term" value="F:metal ion binding"/>
    <property type="evidence" value="ECO:0007669"/>
    <property type="project" value="UniProtKB-KW"/>
</dbReference>
<sequence length="351" mass="38374">MTLAPPGIKKTLVSVDDLAVAGLAGPTPELLEVERRYSVAVTPQITDLIDRGDPDDPIARQFLPDARELIESAGELQDPIGDDAHSPMPGLVHRYRDRVLLKLIGVCPVYCRFCFRREVVGRGKGGLLEESAIDAAMSYIGGRPEIFEVILTGGDPFAAPARRLRLVSERLAEIEHVALLRVHTRAPTAASDLVTDARLGALAAGGKALHVALHVNHARELDAAARAAIERLHRAGASLLSQTVLLKGVNDDPATLETLLRALVSLRVKPYYLHHPDMARGTGHFRLSLDRGREIYAELARRIGGHSLPRYVLDLPGGFGKIPVESPHLVRMGEGRWRVVDRFGAERDYED</sequence>
<dbReference type="CDD" id="cd01335">
    <property type="entry name" value="Radical_SAM"/>
    <property type="match status" value="1"/>
</dbReference>
<dbReference type="NCBIfam" id="TIGR03822">
    <property type="entry name" value="AblA_like_2"/>
    <property type="match status" value="1"/>
</dbReference>
<keyword evidence="10" id="KW-0413">Isomerase</keyword>
<dbReference type="InterPro" id="IPR013785">
    <property type="entry name" value="Aldolase_TIM"/>
</dbReference>
<keyword evidence="8" id="KW-0408">Iron</keyword>
<comment type="similarity">
    <text evidence="3">Belongs to the radical SAM superfamily. KamA family.</text>
</comment>
<evidence type="ECO:0000313" key="15">
    <source>
        <dbReference type="Proteomes" id="UP000309061"/>
    </source>
</evidence>
<dbReference type="EMBL" id="CP046052">
    <property type="protein sequence ID" value="QGM44630.1"/>
    <property type="molecule type" value="Genomic_DNA"/>
</dbReference>
<evidence type="ECO:0000256" key="5">
    <source>
        <dbReference type="ARBA" id="ARBA00022691"/>
    </source>
</evidence>
<name>A0A6B8KDY2_9HYPH</name>
<dbReference type="InterPro" id="IPR058240">
    <property type="entry name" value="rSAM_sf"/>
</dbReference>
<feature type="domain" description="Radical SAM core" evidence="13">
    <location>
        <begin position="93"/>
        <end position="306"/>
    </location>
</feature>
<evidence type="ECO:0000256" key="8">
    <source>
        <dbReference type="ARBA" id="ARBA00023004"/>
    </source>
</evidence>
<dbReference type="PANTHER" id="PTHR30538:SF1">
    <property type="entry name" value="L-LYSINE 2,3-AMINOMUTASE"/>
    <property type="match status" value="1"/>
</dbReference>
<evidence type="ECO:0000256" key="9">
    <source>
        <dbReference type="ARBA" id="ARBA00023014"/>
    </source>
</evidence>
<keyword evidence="4 11" id="KW-0004">4Fe-4S</keyword>
<dbReference type="RefSeq" id="WP_136494924.1">
    <property type="nucleotide sequence ID" value="NZ_CP046052.1"/>
</dbReference>
<keyword evidence="15" id="KW-1185">Reference proteome</keyword>
<evidence type="ECO:0000256" key="6">
    <source>
        <dbReference type="ARBA" id="ARBA00022723"/>
    </source>
</evidence>
<feature type="binding site" evidence="11">
    <location>
        <position position="107"/>
    </location>
    <ligand>
        <name>[4Fe-4S] cluster</name>
        <dbReference type="ChEBI" id="CHEBI:49883"/>
        <note>4Fe-4S-S-AdoMet</note>
    </ligand>
</feature>
<evidence type="ECO:0000256" key="10">
    <source>
        <dbReference type="ARBA" id="ARBA00023235"/>
    </source>
</evidence>
<keyword evidence="6 11" id="KW-0479">Metal-binding</keyword>